<dbReference type="PROSITE" id="PS51892">
    <property type="entry name" value="SUBTILASE"/>
    <property type="match status" value="1"/>
</dbReference>
<dbReference type="EMBL" id="JAGGMS010000001">
    <property type="protein sequence ID" value="MBP2184292.1"/>
    <property type="molecule type" value="Genomic_DNA"/>
</dbReference>
<evidence type="ECO:0000259" key="8">
    <source>
        <dbReference type="Pfam" id="PF00082"/>
    </source>
</evidence>
<dbReference type="InterPro" id="IPR036852">
    <property type="entry name" value="Peptidase_S8/S53_dom_sf"/>
</dbReference>
<dbReference type="PANTHER" id="PTHR43399">
    <property type="entry name" value="SUBTILISIN-RELATED"/>
    <property type="match status" value="1"/>
</dbReference>
<dbReference type="PRINTS" id="PR00723">
    <property type="entry name" value="SUBTILISIN"/>
</dbReference>
<dbReference type="InterPro" id="IPR000209">
    <property type="entry name" value="Peptidase_S8/S53_dom"/>
</dbReference>
<feature type="chain" id="PRO_5047487352" evidence="7">
    <location>
        <begin position="28"/>
        <end position="1206"/>
    </location>
</feature>
<dbReference type="RefSeq" id="WP_209667325.1">
    <property type="nucleotide sequence ID" value="NZ_JAGGMS010000001.1"/>
</dbReference>
<organism evidence="9 10">
    <name type="scientific">Amycolatopsis magusensis</name>
    <dbReference type="NCBI Taxonomy" id="882444"/>
    <lineage>
        <taxon>Bacteria</taxon>
        <taxon>Bacillati</taxon>
        <taxon>Actinomycetota</taxon>
        <taxon>Actinomycetes</taxon>
        <taxon>Pseudonocardiales</taxon>
        <taxon>Pseudonocardiaceae</taxon>
        <taxon>Amycolatopsis</taxon>
    </lineage>
</organism>
<name>A0ABS4PXX9_9PSEU</name>
<dbReference type="SUPFAM" id="SSF52743">
    <property type="entry name" value="Subtilisin-like"/>
    <property type="match status" value="1"/>
</dbReference>
<keyword evidence="7" id="KW-0732">Signal</keyword>
<dbReference type="PROSITE" id="PS00137">
    <property type="entry name" value="SUBTILASE_HIS"/>
    <property type="match status" value="1"/>
</dbReference>
<evidence type="ECO:0000256" key="4">
    <source>
        <dbReference type="ARBA" id="ARBA00022825"/>
    </source>
</evidence>
<keyword evidence="2 5" id="KW-0645">Protease</keyword>
<evidence type="ECO:0000256" key="1">
    <source>
        <dbReference type="ARBA" id="ARBA00011073"/>
    </source>
</evidence>
<sequence>MRGRMWVTGLLATAVTASLVTVGTSAAAPGPVATGDENRVTLITGDVVLAARTGDRWSAQLEAGTPGGAFRFTRQNGRHLDQYLLPERAAAMVASGKLDRELFNITGLIRQNYHDAGTGTIPLLLETGDGTSASAAPAGASVERVLPGYTAVDGDKAAAHLTWQSISGGPDAFSGGVRKIWLNARLQADLEQSVPQVGAPAAWQGGHTGKGVTVAVLDTGIDPAHPDVAGKIGATGNFTVEPDIKDGHGHGTHVASTVAGTGAASGGRFRGVAPDAGLAVGKVLDSFGNGQTDDVIAGLEWAAAEVGAKVVNLSLGGGPTDGTDPTSMTVNRLSREHGTLFVVAAGNAGEEETVSSPAAADAALAVGSVTKAGELSGFSSRGPRRLDGAVKPEIAAPGSSIVAARAAGTALGQPVDDHHTSASGTSMATPHTAGAAAILLQRHPDWTGEQLKAGLIGSAKPLPSLGAFAVGSGLLDAGKATTQAVQASPAVTNVPLPLGATEPVRRAVTYRNPGPAEVTLNLALDLADPDGSPAPPGLVALSADSVTVPAGGEAKVDLTVHPGDSPPNAHGGSLVASTADGSVSVRALIGVNKEKPRHDVTVNLLDRTGAVPGQSLLALVNLDDGEVHFGSAGRLGLLPEGRYGISGTFVTVDQEQRYSATVVTHPELTIDRPTELTLDGRLAKKVTVGLDQPGARSSWGMINTGHHIRDLGRSDTGYQHQWDPRFEEMFVHAHPGVSAPSFSYNVSSLFEELGVELFAESPERFEVDTWKLPGASLPEFTRLPVTHGGDGRDPSDVDGKLVVLRLPPALDPEEAYRRVDALHSAGAKAVALSEEGLPYLEKPAPLPLVGLAGHTGQLFEAAAERGGLEAGLALRESSRLRSSVLLSHPGRVPDSTTHEVAFADLAAVKTAYHGTGTDSAYARGFVDGGPIYFPGRPAPKSAERVEHFTPGTWELNRLSAALGDSWETVDLTAGRQHEVRWNAPVFGPGFAGEAPDTHVSTRPWAWRHAGALDLLVPLFADGAGHPRLADPEGGLDQGSTSLYRDGTLVGTDSRPGQGLFPVPEADAAYRLTADVTRTHPGWTTSTEVSGSWTFRSSSADEGRKLPLLAVGFAPETGLDNLVPAGRFTFPVRVTRQDGVPSVRHLGVDVSYDDGTTWQRAGLRRDRAGWTATVPNPATGFASLRAKAVDSDGNTVEQTIIRAMRIG</sequence>
<gene>
    <name evidence="9" type="ORF">JOM49_005818</name>
</gene>
<dbReference type="SUPFAM" id="SSF81296">
    <property type="entry name" value="E set domains"/>
    <property type="match status" value="1"/>
</dbReference>
<accession>A0ABS4PXX9</accession>
<keyword evidence="3 5" id="KW-0378">Hydrolase</keyword>
<evidence type="ECO:0000256" key="5">
    <source>
        <dbReference type="PROSITE-ProRule" id="PRU01240"/>
    </source>
</evidence>
<dbReference type="Gene3D" id="2.60.40.650">
    <property type="match status" value="1"/>
</dbReference>
<evidence type="ECO:0000256" key="2">
    <source>
        <dbReference type="ARBA" id="ARBA00022670"/>
    </source>
</evidence>
<dbReference type="InterPro" id="IPR023827">
    <property type="entry name" value="Peptidase_S8_Asp-AS"/>
</dbReference>
<keyword evidence="10" id="KW-1185">Reference proteome</keyword>
<proteinExistence type="inferred from homology"/>
<keyword evidence="4 5" id="KW-0720">Serine protease</keyword>
<feature type="active site" description="Charge relay system" evidence="5">
    <location>
        <position position="426"/>
    </location>
</feature>
<reference evidence="9 10" key="1">
    <citation type="submission" date="2021-03" db="EMBL/GenBank/DDBJ databases">
        <title>Sequencing the genomes of 1000 actinobacteria strains.</title>
        <authorList>
            <person name="Klenk H.-P."/>
        </authorList>
    </citation>
    <scope>NUCLEOTIDE SEQUENCE [LARGE SCALE GENOMIC DNA]</scope>
    <source>
        <strain evidence="9 10">DSM 45510</strain>
    </source>
</reference>
<comment type="caution">
    <text evidence="9">The sequence shown here is derived from an EMBL/GenBank/DDBJ whole genome shotgun (WGS) entry which is preliminary data.</text>
</comment>
<dbReference type="InterPro" id="IPR014756">
    <property type="entry name" value="Ig_E-set"/>
</dbReference>
<protein>
    <submittedName>
        <fullName evidence="9">Subtilisin family serine protease</fullName>
    </submittedName>
</protein>
<evidence type="ECO:0000313" key="9">
    <source>
        <dbReference type="EMBL" id="MBP2184292.1"/>
    </source>
</evidence>
<dbReference type="GO" id="GO:0006508">
    <property type="term" value="P:proteolysis"/>
    <property type="evidence" value="ECO:0007669"/>
    <property type="project" value="UniProtKB-KW"/>
</dbReference>
<evidence type="ECO:0000256" key="6">
    <source>
        <dbReference type="RuleBase" id="RU003355"/>
    </source>
</evidence>
<feature type="active site" description="Charge relay system" evidence="5">
    <location>
        <position position="218"/>
    </location>
</feature>
<evidence type="ECO:0000256" key="7">
    <source>
        <dbReference type="SAM" id="SignalP"/>
    </source>
</evidence>
<evidence type="ECO:0000313" key="10">
    <source>
        <dbReference type="Proteomes" id="UP000741013"/>
    </source>
</evidence>
<dbReference type="PROSITE" id="PS00136">
    <property type="entry name" value="SUBTILASE_ASP"/>
    <property type="match status" value="1"/>
</dbReference>
<dbReference type="InterPro" id="IPR023828">
    <property type="entry name" value="Peptidase_S8_Ser-AS"/>
</dbReference>
<dbReference type="InterPro" id="IPR015500">
    <property type="entry name" value="Peptidase_S8_subtilisin-rel"/>
</dbReference>
<feature type="domain" description="Peptidase S8/S53" evidence="8">
    <location>
        <begin position="209"/>
        <end position="462"/>
    </location>
</feature>
<dbReference type="GO" id="GO:0008233">
    <property type="term" value="F:peptidase activity"/>
    <property type="evidence" value="ECO:0007669"/>
    <property type="project" value="UniProtKB-KW"/>
</dbReference>
<dbReference type="InterPro" id="IPR022398">
    <property type="entry name" value="Peptidase_S8_His-AS"/>
</dbReference>
<dbReference type="Proteomes" id="UP000741013">
    <property type="component" value="Unassembled WGS sequence"/>
</dbReference>
<feature type="signal peptide" evidence="7">
    <location>
        <begin position="1"/>
        <end position="27"/>
    </location>
</feature>
<comment type="similarity">
    <text evidence="1 5 6">Belongs to the peptidase S8 family.</text>
</comment>
<dbReference type="PANTHER" id="PTHR43399:SF4">
    <property type="entry name" value="CELL WALL-ASSOCIATED PROTEASE"/>
    <property type="match status" value="1"/>
</dbReference>
<dbReference type="PROSITE" id="PS00138">
    <property type="entry name" value="SUBTILASE_SER"/>
    <property type="match status" value="1"/>
</dbReference>
<dbReference type="Pfam" id="PF00082">
    <property type="entry name" value="Peptidase_S8"/>
    <property type="match status" value="1"/>
</dbReference>
<dbReference type="Gene3D" id="3.40.50.200">
    <property type="entry name" value="Peptidase S8/S53 domain"/>
    <property type="match status" value="1"/>
</dbReference>
<feature type="active site" description="Charge relay system" evidence="5">
    <location>
        <position position="250"/>
    </location>
</feature>
<evidence type="ECO:0000256" key="3">
    <source>
        <dbReference type="ARBA" id="ARBA00022801"/>
    </source>
</evidence>
<dbReference type="InterPro" id="IPR051048">
    <property type="entry name" value="Peptidase_S8/S53_subtilisin"/>
</dbReference>